<evidence type="ECO:0000313" key="7">
    <source>
        <dbReference type="Proteomes" id="UP000184363"/>
    </source>
</evidence>
<protein>
    <submittedName>
        <fullName evidence="6">Predicted acetyltransferase</fullName>
    </submittedName>
</protein>
<dbReference type="GO" id="GO:0034069">
    <property type="term" value="F:aminoglycoside N-acetyltransferase activity"/>
    <property type="evidence" value="ECO:0007669"/>
    <property type="project" value="TreeGrafter"/>
</dbReference>
<dbReference type="InterPro" id="IPR000182">
    <property type="entry name" value="GNAT_dom"/>
</dbReference>
<dbReference type="Pfam" id="PF13530">
    <property type="entry name" value="SCP2_2"/>
    <property type="match status" value="1"/>
</dbReference>
<dbReference type="Gene3D" id="3.40.630.30">
    <property type="match status" value="2"/>
</dbReference>
<comment type="caution">
    <text evidence="4">Lacks conserved residue(s) required for the propagation of feature annotation.</text>
</comment>
<evidence type="ECO:0000256" key="2">
    <source>
        <dbReference type="ARBA" id="ARBA00022679"/>
    </source>
</evidence>
<feature type="binding site" evidence="4">
    <location>
        <begin position="91"/>
        <end position="96"/>
    </location>
    <ligand>
        <name>acetyl-CoA</name>
        <dbReference type="ChEBI" id="CHEBI:57288"/>
    </ligand>
</feature>
<reference evidence="6 7" key="1">
    <citation type="submission" date="2016-11" db="EMBL/GenBank/DDBJ databases">
        <authorList>
            <person name="Jaros S."/>
            <person name="Januszkiewicz K."/>
            <person name="Wedrychowicz H."/>
        </authorList>
    </citation>
    <scope>NUCLEOTIDE SEQUENCE [LARGE SCALE GENOMIC DNA]</scope>
    <source>
        <strain evidence="6 7">DSM 43832</strain>
    </source>
</reference>
<dbReference type="OrthoDB" id="8399956at2"/>
<gene>
    <name evidence="6" type="ORF">SAMN05443637_109168</name>
</gene>
<feature type="active site" description="Proton acceptor; via carboxylate" evidence="4">
    <location>
        <position position="396"/>
    </location>
</feature>
<dbReference type="Gene3D" id="3.30.1050.10">
    <property type="entry name" value="SCP2 sterol-binding domain"/>
    <property type="match status" value="1"/>
</dbReference>
<dbReference type="AlphaFoldDB" id="A0A1M6U6M0"/>
<dbReference type="PANTHER" id="PTHR37817">
    <property type="entry name" value="N-ACETYLTRANSFERASE EIS"/>
    <property type="match status" value="1"/>
</dbReference>
<feature type="domain" description="N-acetyltransferase" evidence="5">
    <location>
        <begin position="4"/>
        <end position="151"/>
    </location>
</feature>
<comment type="subunit">
    <text evidence="4">Homohexamer; trimer of dimers.</text>
</comment>
<dbReference type="InterPro" id="IPR016181">
    <property type="entry name" value="Acyl_CoA_acyltransferase"/>
</dbReference>
<dbReference type="Pfam" id="PF13527">
    <property type="entry name" value="Acetyltransf_9"/>
    <property type="match status" value="1"/>
</dbReference>
<dbReference type="InterPro" id="IPR022902">
    <property type="entry name" value="NAcTrfase_Eis"/>
</dbReference>
<dbReference type="InterPro" id="IPR051554">
    <property type="entry name" value="Acetyltransferase_Eis"/>
</dbReference>
<evidence type="ECO:0000256" key="4">
    <source>
        <dbReference type="HAMAP-Rule" id="MF_01812"/>
    </source>
</evidence>
<evidence type="ECO:0000313" key="6">
    <source>
        <dbReference type="EMBL" id="SHK64824.1"/>
    </source>
</evidence>
<accession>A0A1M6U6M0</accession>
<dbReference type="InterPro" id="IPR025559">
    <property type="entry name" value="Eis_dom"/>
</dbReference>
<keyword evidence="3 4" id="KW-0012">Acyltransferase</keyword>
<evidence type="ECO:0000256" key="1">
    <source>
        <dbReference type="ARBA" id="ARBA00009213"/>
    </source>
</evidence>
<dbReference type="HAMAP" id="MF_01812">
    <property type="entry name" value="Eis"/>
    <property type="match status" value="1"/>
</dbReference>
<dbReference type="PROSITE" id="PS51186">
    <property type="entry name" value="GNAT"/>
    <property type="match status" value="1"/>
</dbReference>
<keyword evidence="7" id="KW-1185">Reference proteome</keyword>
<name>A0A1M6U6M0_PSETH</name>
<dbReference type="InterPro" id="IPR036527">
    <property type="entry name" value="SCP2_sterol-bd_dom_sf"/>
</dbReference>
<evidence type="ECO:0000256" key="3">
    <source>
        <dbReference type="ARBA" id="ARBA00023315"/>
    </source>
</evidence>
<feature type="active site" description="Proton donor" evidence="4">
    <location>
        <position position="124"/>
    </location>
</feature>
<dbReference type="STRING" id="1848.SAMN05443637_109168"/>
<sequence>MSDLIIRPATEADIPAIKRADERSFHARMSDTEIADTLTLLPPERFLVAVDPQDGLVGVTAAYDMAVTLPGGAALPSPGVAWVSVPATHRRRGILRALMAGQLGGFVAQGLPLAMLTASHASIYGRFGYGEATRNRCVEIDPRAELRADAPDPGGVRFAETSEVTEHAPRIHRRWAARTPGAVSRSEAWWKRFFLDREYRRGGASSMFHLVHPDGWAAYRAKWGTEGSTLSVELFAVTPEAHAALWRVLLAQELVEKISTRLTFDDPLQLMLTDPRLIRTTSVADGLWLRVLDVPAVLGARRYGCEIDVVLEVRDDFLGRGGRFRLQGGPDGASCTPTAGAAQVHVGMADLGSLVTGNVRARSLAAAARLQAEDAALARFDVAFVPEREPWHGTDF</sequence>
<keyword evidence="2 4" id="KW-0808">Transferase</keyword>
<proteinExistence type="inferred from homology"/>
<dbReference type="PANTHER" id="PTHR37817:SF1">
    <property type="entry name" value="N-ACETYLTRANSFERASE EIS"/>
    <property type="match status" value="1"/>
</dbReference>
<dbReference type="SUPFAM" id="SSF55718">
    <property type="entry name" value="SCP-like"/>
    <property type="match status" value="1"/>
</dbReference>
<dbReference type="EMBL" id="FRAP01000009">
    <property type="protein sequence ID" value="SHK64824.1"/>
    <property type="molecule type" value="Genomic_DNA"/>
</dbReference>
<dbReference type="Pfam" id="PF17668">
    <property type="entry name" value="Acetyltransf_17"/>
    <property type="match status" value="1"/>
</dbReference>
<dbReference type="Proteomes" id="UP000184363">
    <property type="component" value="Unassembled WGS sequence"/>
</dbReference>
<comment type="similarity">
    <text evidence="1 4">Belongs to the acetyltransferase Eis family.</text>
</comment>
<organism evidence="6 7">
    <name type="scientific">Pseudonocardia thermophila</name>
    <dbReference type="NCBI Taxonomy" id="1848"/>
    <lineage>
        <taxon>Bacteria</taxon>
        <taxon>Bacillati</taxon>
        <taxon>Actinomycetota</taxon>
        <taxon>Actinomycetes</taxon>
        <taxon>Pseudonocardiales</taxon>
        <taxon>Pseudonocardiaceae</taxon>
        <taxon>Pseudonocardia</taxon>
    </lineage>
</organism>
<dbReference type="RefSeq" id="WP_073457468.1">
    <property type="nucleotide sequence ID" value="NZ_CALGVN010000044.1"/>
</dbReference>
<feature type="binding site" evidence="4">
    <location>
        <begin position="83"/>
        <end position="85"/>
    </location>
    <ligand>
        <name>acetyl-CoA</name>
        <dbReference type="ChEBI" id="CHEBI:57288"/>
    </ligand>
</feature>
<dbReference type="NCBIfam" id="NF002367">
    <property type="entry name" value="PRK01346.1-4"/>
    <property type="match status" value="1"/>
</dbReference>
<dbReference type="GO" id="GO:0030649">
    <property type="term" value="P:aminoglycoside antibiotic catabolic process"/>
    <property type="evidence" value="ECO:0007669"/>
    <property type="project" value="TreeGrafter"/>
</dbReference>
<dbReference type="SUPFAM" id="SSF55729">
    <property type="entry name" value="Acyl-CoA N-acyltransferases (Nat)"/>
    <property type="match status" value="1"/>
</dbReference>
<evidence type="ECO:0000259" key="5">
    <source>
        <dbReference type="PROSITE" id="PS51186"/>
    </source>
</evidence>
<dbReference type="InterPro" id="IPR041380">
    <property type="entry name" value="Acetyltransf_17"/>
</dbReference>